<gene>
    <name evidence="5" type="ORF">SORBI_3007G184100</name>
</gene>
<accession>A0A1Z5RAI0</accession>
<evidence type="ECO:0000313" key="5">
    <source>
        <dbReference type="EMBL" id="OQU80783.1"/>
    </source>
</evidence>
<keyword evidence="6" id="KW-1185">Reference proteome</keyword>
<evidence type="ECO:0000313" key="6">
    <source>
        <dbReference type="Proteomes" id="UP000000768"/>
    </source>
</evidence>
<sequence>MERLDSKLHQKYTALKVLQSSRFFLILFLKPGHCGLTLPGIIVFRFNPSPQKRKLLDEGLERKREAELKELYDAMKDRISELEKDNDELNEKLADKEDELDKARQEFLEDIRTRDGEILRLKQLLDKKSEKNNSTATGSPGLTPRAILENPTPMAPKSKTPLSHGKLECSRRNSCISGYSFTLTWLEKHGEWSYKPSSLGTLDRIAIDWMRQDIRFSMNMSHMFFQRISRVVTKG</sequence>
<protein>
    <recommendedName>
        <fullName evidence="4">DUF7806 domain-containing protein</fullName>
    </recommendedName>
</protein>
<dbReference type="AlphaFoldDB" id="A0A1Z5RAI0"/>
<proteinExistence type="predicted"/>
<reference evidence="6" key="2">
    <citation type="journal article" date="2018" name="Plant J.">
        <title>The Sorghum bicolor reference genome: improved assembly, gene annotations, a transcriptome atlas, and signatures of genome organization.</title>
        <authorList>
            <person name="McCormick R.F."/>
            <person name="Truong S.K."/>
            <person name="Sreedasyam A."/>
            <person name="Jenkins J."/>
            <person name="Shu S."/>
            <person name="Sims D."/>
            <person name="Kennedy M."/>
            <person name="Amirebrahimi M."/>
            <person name="Weers B.D."/>
            <person name="McKinley B."/>
            <person name="Mattison A."/>
            <person name="Morishige D.T."/>
            <person name="Grimwood J."/>
            <person name="Schmutz J."/>
            <person name="Mullet J.E."/>
        </authorList>
    </citation>
    <scope>NUCLEOTIDE SEQUENCE [LARGE SCALE GENOMIC DNA]</scope>
    <source>
        <strain evidence="6">cv. BTx623</strain>
    </source>
</reference>
<dbReference type="InterPro" id="IPR056708">
    <property type="entry name" value="DUF7806"/>
</dbReference>
<feature type="transmembrane region" description="Helical" evidence="3">
    <location>
        <begin position="23"/>
        <end position="44"/>
    </location>
</feature>
<name>A0A1Z5RAI0_SORBI</name>
<organism evidence="5 6">
    <name type="scientific">Sorghum bicolor</name>
    <name type="common">Sorghum</name>
    <name type="synonym">Sorghum vulgare</name>
    <dbReference type="NCBI Taxonomy" id="4558"/>
    <lineage>
        <taxon>Eukaryota</taxon>
        <taxon>Viridiplantae</taxon>
        <taxon>Streptophyta</taxon>
        <taxon>Embryophyta</taxon>
        <taxon>Tracheophyta</taxon>
        <taxon>Spermatophyta</taxon>
        <taxon>Magnoliopsida</taxon>
        <taxon>Liliopsida</taxon>
        <taxon>Poales</taxon>
        <taxon>Poaceae</taxon>
        <taxon>PACMAD clade</taxon>
        <taxon>Panicoideae</taxon>
        <taxon>Andropogonodae</taxon>
        <taxon>Andropogoneae</taxon>
        <taxon>Sorghinae</taxon>
        <taxon>Sorghum</taxon>
    </lineage>
</organism>
<evidence type="ECO:0000259" key="4">
    <source>
        <dbReference type="Pfam" id="PF25091"/>
    </source>
</evidence>
<dbReference type="Proteomes" id="UP000000768">
    <property type="component" value="Chromosome 7"/>
</dbReference>
<dbReference type="EMBL" id="CM000766">
    <property type="protein sequence ID" value="OQU80783.1"/>
    <property type="molecule type" value="Genomic_DNA"/>
</dbReference>
<feature type="region of interest" description="Disordered" evidence="2">
    <location>
        <begin position="129"/>
        <end position="165"/>
    </location>
</feature>
<dbReference type="STRING" id="4558.A0A1Z5RAI0"/>
<dbReference type="GO" id="GO:0003006">
    <property type="term" value="P:developmental process involved in reproduction"/>
    <property type="evidence" value="ECO:0000318"/>
    <property type="project" value="GO_Central"/>
</dbReference>
<keyword evidence="3" id="KW-1133">Transmembrane helix</keyword>
<evidence type="ECO:0000256" key="1">
    <source>
        <dbReference type="SAM" id="Coils"/>
    </source>
</evidence>
<dbReference type="Pfam" id="PF25091">
    <property type="entry name" value="DUF7806"/>
    <property type="match status" value="1"/>
</dbReference>
<feature type="domain" description="DUF7806" evidence="4">
    <location>
        <begin position="176"/>
        <end position="232"/>
    </location>
</feature>
<evidence type="ECO:0000256" key="3">
    <source>
        <dbReference type="SAM" id="Phobius"/>
    </source>
</evidence>
<evidence type="ECO:0000256" key="2">
    <source>
        <dbReference type="SAM" id="MobiDB-lite"/>
    </source>
</evidence>
<dbReference type="InParanoid" id="A0A1Z5RAI0"/>
<dbReference type="PANTHER" id="PTHR35489">
    <property type="entry name" value="TITAN9"/>
    <property type="match status" value="1"/>
</dbReference>
<keyword evidence="3" id="KW-0812">Transmembrane</keyword>
<reference evidence="5 6" key="1">
    <citation type="journal article" date="2009" name="Nature">
        <title>The Sorghum bicolor genome and the diversification of grasses.</title>
        <authorList>
            <person name="Paterson A.H."/>
            <person name="Bowers J.E."/>
            <person name="Bruggmann R."/>
            <person name="Dubchak I."/>
            <person name="Grimwood J."/>
            <person name="Gundlach H."/>
            <person name="Haberer G."/>
            <person name="Hellsten U."/>
            <person name="Mitros T."/>
            <person name="Poliakov A."/>
            <person name="Schmutz J."/>
            <person name="Spannagl M."/>
            <person name="Tang H."/>
            <person name="Wang X."/>
            <person name="Wicker T."/>
            <person name="Bharti A.K."/>
            <person name="Chapman J."/>
            <person name="Feltus F.A."/>
            <person name="Gowik U."/>
            <person name="Grigoriev I.V."/>
            <person name="Lyons E."/>
            <person name="Maher C.A."/>
            <person name="Martis M."/>
            <person name="Narechania A."/>
            <person name="Otillar R.P."/>
            <person name="Penning B.W."/>
            <person name="Salamov A.A."/>
            <person name="Wang Y."/>
            <person name="Zhang L."/>
            <person name="Carpita N.C."/>
            <person name="Freeling M."/>
            <person name="Gingle A.R."/>
            <person name="Hash C.T."/>
            <person name="Keller B."/>
            <person name="Klein P."/>
            <person name="Kresovich S."/>
            <person name="McCann M.C."/>
            <person name="Ming R."/>
            <person name="Peterson D.G."/>
            <person name="Mehboob-ur-Rahman"/>
            <person name="Ware D."/>
            <person name="Westhoff P."/>
            <person name="Mayer K.F."/>
            <person name="Messing J."/>
            <person name="Rokhsar D.S."/>
        </authorList>
    </citation>
    <scope>NUCLEOTIDE SEQUENCE [LARGE SCALE GENOMIC DNA]</scope>
    <source>
        <strain evidence="6">cv. BTx623</strain>
    </source>
</reference>
<keyword evidence="1" id="KW-0175">Coiled coil</keyword>
<dbReference type="PANTHER" id="PTHR35489:SF2">
    <property type="entry name" value="TITAN9"/>
    <property type="match status" value="1"/>
</dbReference>
<dbReference type="Gramene" id="OQU80783">
    <property type="protein sequence ID" value="OQU80783"/>
    <property type="gene ID" value="SORBI_3007G184100"/>
</dbReference>
<keyword evidence="3" id="KW-0472">Membrane</keyword>
<dbReference type="OMA" id="DRIAIDW"/>
<feature type="coiled-coil region" evidence="1">
    <location>
        <begin position="65"/>
        <end position="106"/>
    </location>
</feature>